<dbReference type="Proteomes" id="UP000824120">
    <property type="component" value="Chromosome 9"/>
</dbReference>
<reference evidence="2 3" key="1">
    <citation type="submission" date="2020-09" db="EMBL/GenBank/DDBJ databases">
        <title>De no assembly of potato wild relative species, Solanum commersonii.</title>
        <authorList>
            <person name="Cho K."/>
        </authorList>
    </citation>
    <scope>NUCLEOTIDE SEQUENCE [LARGE SCALE GENOMIC DNA]</scope>
    <source>
        <strain evidence="2">LZ3.2</strain>
        <tissue evidence="2">Leaf</tissue>
    </source>
</reference>
<dbReference type="OrthoDB" id="1937804at2759"/>
<gene>
    <name evidence="2" type="ORF">H5410_047257</name>
</gene>
<dbReference type="AlphaFoldDB" id="A0A9J5XGQ7"/>
<dbReference type="EMBL" id="JACXVP010000009">
    <property type="protein sequence ID" value="KAG5586823.1"/>
    <property type="molecule type" value="Genomic_DNA"/>
</dbReference>
<evidence type="ECO:0000313" key="2">
    <source>
        <dbReference type="EMBL" id="KAG5586823.1"/>
    </source>
</evidence>
<organism evidence="2 3">
    <name type="scientific">Solanum commersonii</name>
    <name type="common">Commerson's wild potato</name>
    <name type="synonym">Commerson's nightshade</name>
    <dbReference type="NCBI Taxonomy" id="4109"/>
    <lineage>
        <taxon>Eukaryota</taxon>
        <taxon>Viridiplantae</taxon>
        <taxon>Streptophyta</taxon>
        <taxon>Embryophyta</taxon>
        <taxon>Tracheophyta</taxon>
        <taxon>Spermatophyta</taxon>
        <taxon>Magnoliopsida</taxon>
        <taxon>eudicotyledons</taxon>
        <taxon>Gunneridae</taxon>
        <taxon>Pentapetalae</taxon>
        <taxon>asterids</taxon>
        <taxon>lamiids</taxon>
        <taxon>Solanales</taxon>
        <taxon>Solanaceae</taxon>
        <taxon>Solanoideae</taxon>
        <taxon>Solaneae</taxon>
        <taxon>Solanum</taxon>
    </lineage>
</organism>
<evidence type="ECO:0000256" key="1">
    <source>
        <dbReference type="SAM" id="MobiDB-lite"/>
    </source>
</evidence>
<keyword evidence="3" id="KW-1185">Reference proteome</keyword>
<evidence type="ECO:0000313" key="3">
    <source>
        <dbReference type="Proteomes" id="UP000824120"/>
    </source>
</evidence>
<proteinExistence type="predicted"/>
<protein>
    <submittedName>
        <fullName evidence="2">Uncharacterized protein</fullName>
    </submittedName>
</protein>
<name>A0A9J5XGQ7_SOLCO</name>
<feature type="region of interest" description="Disordered" evidence="1">
    <location>
        <begin position="48"/>
        <end position="91"/>
    </location>
</feature>
<accession>A0A9J5XGQ7</accession>
<sequence>MEHEVTLDFFQDLPIKKYPIHPRVLELIKLSRLYDAYRSSRSIVDSSLNTSLVESKTGRGTGSASPDPRPIREPARRTRSCKISGVWGDAG</sequence>
<comment type="caution">
    <text evidence="2">The sequence shown here is derived from an EMBL/GenBank/DDBJ whole genome shotgun (WGS) entry which is preliminary data.</text>
</comment>